<sequence length="186" mass="19830">MQIFRHADARPMPWKNGQGTTTEIAAAPAGAGMEDFDWRLSIARMEADAPFSAFPGIVRTLAVIAGNGLNLTVEGDAPVTLDQDSAPHRFAADRPAEGRLLDGPVSNLNIMTRRTSCTHMMRRVRFQGELQVSVTGTLLVLCHTGGIGIGGASLGPLDCALIQDTEKAALHCSAASTVFLIDIFRD</sequence>
<comment type="caution">
    <text evidence="1">The sequence shown here is derived from an EMBL/GenBank/DDBJ whole genome shotgun (WGS) entry which is preliminary data.</text>
</comment>
<dbReference type="InterPro" id="IPR014710">
    <property type="entry name" value="RmlC-like_jellyroll"/>
</dbReference>
<evidence type="ECO:0000313" key="2">
    <source>
        <dbReference type="Proteomes" id="UP000277424"/>
    </source>
</evidence>
<dbReference type="Gene3D" id="2.60.120.10">
    <property type="entry name" value="Jelly Rolls"/>
    <property type="match status" value="1"/>
</dbReference>
<dbReference type="OrthoDB" id="9800082at2"/>
<dbReference type="PANTHER" id="PTHR37943">
    <property type="entry name" value="PROTEIN VES"/>
    <property type="match status" value="1"/>
</dbReference>
<reference evidence="1 2" key="1">
    <citation type="submission" date="2018-10" db="EMBL/GenBank/DDBJ databases">
        <title>Comparative analysis of microorganisms from saline springs in Andes Mountain Range, Colombia.</title>
        <authorList>
            <person name="Rubin E."/>
        </authorList>
    </citation>
    <scope>NUCLEOTIDE SEQUENCE [LARGE SCALE GENOMIC DNA]</scope>
    <source>
        <strain evidence="1 2">USBA 36</strain>
    </source>
</reference>
<dbReference type="Pfam" id="PF05962">
    <property type="entry name" value="HutD"/>
    <property type="match status" value="1"/>
</dbReference>
<gene>
    <name evidence="1" type="ORF">BCL74_2471</name>
</gene>
<dbReference type="AlphaFoldDB" id="A0A420WHQ6"/>
<dbReference type="RefSeq" id="WP_121220343.1">
    <property type="nucleotide sequence ID" value="NZ_RBIG01000002.1"/>
</dbReference>
<dbReference type="CDD" id="cd20293">
    <property type="entry name" value="cupin_HutD_N"/>
    <property type="match status" value="1"/>
</dbReference>
<dbReference type="InterPro" id="IPR010282">
    <property type="entry name" value="Uncharacterised_HutD/Ves"/>
</dbReference>
<evidence type="ECO:0008006" key="3">
    <source>
        <dbReference type="Google" id="ProtNLM"/>
    </source>
</evidence>
<dbReference type="SUPFAM" id="SSF51182">
    <property type="entry name" value="RmlC-like cupins"/>
    <property type="match status" value="1"/>
</dbReference>
<dbReference type="EMBL" id="RBIG01000002">
    <property type="protein sequence ID" value="RKQ70523.1"/>
    <property type="molecule type" value="Genomic_DNA"/>
</dbReference>
<dbReference type="Proteomes" id="UP000277424">
    <property type="component" value="Unassembled WGS sequence"/>
</dbReference>
<name>A0A420WHQ6_9PROT</name>
<accession>A0A420WHQ6</accession>
<organism evidence="1 2">
    <name type="scientific">Oceanibaculum indicum</name>
    <dbReference type="NCBI Taxonomy" id="526216"/>
    <lineage>
        <taxon>Bacteria</taxon>
        <taxon>Pseudomonadati</taxon>
        <taxon>Pseudomonadota</taxon>
        <taxon>Alphaproteobacteria</taxon>
        <taxon>Rhodospirillales</taxon>
        <taxon>Oceanibaculaceae</taxon>
        <taxon>Oceanibaculum</taxon>
    </lineage>
</organism>
<dbReference type="PANTHER" id="PTHR37943:SF1">
    <property type="entry name" value="PROTEIN VES"/>
    <property type="match status" value="1"/>
</dbReference>
<protein>
    <recommendedName>
        <fullName evidence="3">HutD protein</fullName>
    </recommendedName>
</protein>
<evidence type="ECO:0000313" key="1">
    <source>
        <dbReference type="EMBL" id="RKQ70523.1"/>
    </source>
</evidence>
<dbReference type="InterPro" id="IPR011051">
    <property type="entry name" value="RmlC_Cupin_sf"/>
</dbReference>
<proteinExistence type="predicted"/>